<evidence type="ECO:0000256" key="5">
    <source>
        <dbReference type="ARBA" id="ARBA00022989"/>
    </source>
</evidence>
<proteinExistence type="inferred from homology"/>
<sequence length="159" mass="17343">MWFDSWYDLGRVLVVGPVAYVALVAVLRLTGKRTLSKLNAFDLVVTVALGSTLATSFLSADVSAAEGVLGLVLLVVLQYVVTWTSVRVPRVGQLVRSEPSLLYRDGFLERSLRRERVTAQEVRQAARAQGHADLDDVAAVVLESDGSFSVLRREPSDPS</sequence>
<dbReference type="PANTHER" id="PTHR34582">
    <property type="entry name" value="UPF0702 TRANSMEMBRANE PROTEIN YCAP"/>
    <property type="match status" value="1"/>
</dbReference>
<dbReference type="PANTHER" id="PTHR34582:SF6">
    <property type="entry name" value="UPF0702 TRANSMEMBRANE PROTEIN YCAP"/>
    <property type="match status" value="1"/>
</dbReference>
<dbReference type="EMBL" id="QOUI01000007">
    <property type="protein sequence ID" value="RCK69212.1"/>
    <property type="molecule type" value="Genomic_DNA"/>
</dbReference>
<keyword evidence="11" id="KW-1185">Reference proteome</keyword>
<keyword evidence="3" id="KW-1003">Cell membrane</keyword>
<evidence type="ECO:0000256" key="3">
    <source>
        <dbReference type="ARBA" id="ARBA00022475"/>
    </source>
</evidence>
<evidence type="ECO:0000256" key="1">
    <source>
        <dbReference type="ARBA" id="ARBA00004651"/>
    </source>
</evidence>
<dbReference type="Proteomes" id="UP000252770">
    <property type="component" value="Unassembled WGS sequence"/>
</dbReference>
<comment type="subcellular location">
    <subcellularLocation>
        <location evidence="1">Cell membrane</location>
        <topology evidence="1">Multi-pass membrane protein</topology>
    </subcellularLocation>
</comment>
<dbReference type="InterPro" id="IPR048454">
    <property type="entry name" value="YetF_N"/>
</dbReference>
<evidence type="ECO:0000259" key="9">
    <source>
        <dbReference type="Pfam" id="PF20730"/>
    </source>
</evidence>
<dbReference type="Pfam" id="PF20730">
    <property type="entry name" value="YetF_N"/>
    <property type="match status" value="1"/>
</dbReference>
<feature type="transmembrane region" description="Helical" evidence="7">
    <location>
        <begin position="38"/>
        <end position="58"/>
    </location>
</feature>
<name>A0A367YW23_9ACTN</name>
<feature type="transmembrane region" description="Helical" evidence="7">
    <location>
        <begin position="64"/>
        <end position="86"/>
    </location>
</feature>
<accession>A0A367YW23</accession>
<reference evidence="10 11" key="1">
    <citation type="submission" date="2018-07" db="EMBL/GenBank/DDBJ databases">
        <title>Desertimonas flava gen. nov. sp. nov.</title>
        <authorList>
            <person name="Liu S."/>
        </authorList>
    </citation>
    <scope>NUCLEOTIDE SEQUENCE [LARGE SCALE GENOMIC DNA]</scope>
    <source>
        <strain evidence="10 11">16Sb5-5</strain>
    </source>
</reference>
<evidence type="ECO:0000256" key="7">
    <source>
        <dbReference type="SAM" id="Phobius"/>
    </source>
</evidence>
<keyword evidence="6 7" id="KW-0472">Membrane</keyword>
<dbReference type="GO" id="GO:0005886">
    <property type="term" value="C:plasma membrane"/>
    <property type="evidence" value="ECO:0007669"/>
    <property type="project" value="UniProtKB-SubCell"/>
</dbReference>
<dbReference type="InterPro" id="IPR023090">
    <property type="entry name" value="UPF0702_alpha/beta_dom_sf"/>
</dbReference>
<keyword evidence="5 7" id="KW-1133">Transmembrane helix</keyword>
<keyword evidence="4 7" id="KW-0812">Transmembrane</keyword>
<dbReference type="Gene3D" id="3.30.240.20">
    <property type="entry name" value="bsu07140 like domains"/>
    <property type="match status" value="1"/>
</dbReference>
<comment type="caution">
    <text evidence="10">The sequence shown here is derived from an EMBL/GenBank/DDBJ whole genome shotgun (WGS) entry which is preliminary data.</text>
</comment>
<evidence type="ECO:0000259" key="8">
    <source>
        <dbReference type="Pfam" id="PF04239"/>
    </source>
</evidence>
<evidence type="ECO:0000313" key="10">
    <source>
        <dbReference type="EMBL" id="RCK69212.1"/>
    </source>
</evidence>
<evidence type="ECO:0000256" key="2">
    <source>
        <dbReference type="ARBA" id="ARBA00006448"/>
    </source>
</evidence>
<evidence type="ECO:0000313" key="11">
    <source>
        <dbReference type="Proteomes" id="UP000252770"/>
    </source>
</evidence>
<dbReference type="AlphaFoldDB" id="A0A367YW23"/>
<protein>
    <submittedName>
        <fullName evidence="10">DUF421 domain-containing protein</fullName>
    </submittedName>
</protein>
<gene>
    <name evidence="10" type="ORF">DT076_12850</name>
</gene>
<comment type="similarity">
    <text evidence="2">Belongs to the UPF0702 family.</text>
</comment>
<evidence type="ECO:0000256" key="6">
    <source>
        <dbReference type="ARBA" id="ARBA00023136"/>
    </source>
</evidence>
<dbReference type="Pfam" id="PF04239">
    <property type="entry name" value="DUF421"/>
    <property type="match status" value="1"/>
</dbReference>
<dbReference type="InterPro" id="IPR007353">
    <property type="entry name" value="DUF421"/>
</dbReference>
<organism evidence="10 11">
    <name type="scientific">Desertihabitans brevis</name>
    <dbReference type="NCBI Taxonomy" id="2268447"/>
    <lineage>
        <taxon>Bacteria</taxon>
        <taxon>Bacillati</taxon>
        <taxon>Actinomycetota</taxon>
        <taxon>Actinomycetes</taxon>
        <taxon>Propionibacteriales</taxon>
        <taxon>Propionibacteriaceae</taxon>
        <taxon>Desertihabitans</taxon>
    </lineage>
</organism>
<feature type="domain" description="YetF-like N-terminal transmembrane" evidence="9">
    <location>
        <begin position="18"/>
        <end position="83"/>
    </location>
</feature>
<feature type="transmembrane region" description="Helical" evidence="7">
    <location>
        <begin position="12"/>
        <end position="31"/>
    </location>
</feature>
<dbReference type="RefSeq" id="WP_114127068.1">
    <property type="nucleotide sequence ID" value="NZ_QOUI01000007.1"/>
</dbReference>
<feature type="domain" description="YetF C-terminal" evidence="8">
    <location>
        <begin position="88"/>
        <end position="154"/>
    </location>
</feature>
<evidence type="ECO:0000256" key="4">
    <source>
        <dbReference type="ARBA" id="ARBA00022692"/>
    </source>
</evidence>